<dbReference type="Proteomes" id="UP001236569">
    <property type="component" value="Unassembled WGS sequence"/>
</dbReference>
<name>A0ABT6YTR3_9BACT</name>
<keyword evidence="3" id="KW-0479">Metal-binding</keyword>
<organism evidence="6 7">
    <name type="scientific">Flectobacillus longus</name>
    <dbReference type="NCBI Taxonomy" id="2984207"/>
    <lineage>
        <taxon>Bacteria</taxon>
        <taxon>Pseudomonadati</taxon>
        <taxon>Bacteroidota</taxon>
        <taxon>Cytophagia</taxon>
        <taxon>Cytophagales</taxon>
        <taxon>Flectobacillaceae</taxon>
        <taxon>Flectobacillus</taxon>
    </lineage>
</organism>
<reference evidence="6 7" key="1">
    <citation type="submission" date="2023-05" db="EMBL/GenBank/DDBJ databases">
        <title>Novel species of genus Flectobacillus isolated from stream in China.</title>
        <authorList>
            <person name="Lu H."/>
        </authorList>
    </citation>
    <scope>NUCLEOTIDE SEQUENCE [LARGE SCALE GENOMIC DNA]</scope>
    <source>
        <strain evidence="6 7">DC10W</strain>
    </source>
</reference>
<dbReference type="NCBIfam" id="TIGR03652">
    <property type="entry name" value="FeS_repair_RIC"/>
    <property type="match status" value="1"/>
</dbReference>
<dbReference type="Pfam" id="PF01814">
    <property type="entry name" value="Hemerythrin"/>
    <property type="match status" value="1"/>
</dbReference>
<dbReference type="Gene3D" id="1.20.120.520">
    <property type="entry name" value="nmb1532 protein domain like"/>
    <property type="match status" value="1"/>
</dbReference>
<dbReference type="RefSeq" id="WP_283371677.1">
    <property type="nucleotide sequence ID" value="NZ_JASHID010000022.1"/>
</dbReference>
<dbReference type="EMBL" id="JASHID010000022">
    <property type="protein sequence ID" value="MDI9866956.1"/>
    <property type="molecule type" value="Genomic_DNA"/>
</dbReference>
<dbReference type="PANTHER" id="PTHR36438">
    <property type="entry name" value="IRON-SULFUR CLUSTER REPAIR PROTEIN YTFE"/>
    <property type="match status" value="1"/>
</dbReference>
<evidence type="ECO:0000256" key="4">
    <source>
        <dbReference type="ARBA" id="ARBA00023004"/>
    </source>
</evidence>
<accession>A0ABT6YTR3</accession>
<protein>
    <submittedName>
        <fullName evidence="6">Iron-sulfur cluster repair di-iron protein</fullName>
    </submittedName>
</protein>
<dbReference type="Pfam" id="PF04405">
    <property type="entry name" value="ScdA_N"/>
    <property type="match status" value="1"/>
</dbReference>
<keyword evidence="4" id="KW-0408">Iron</keyword>
<comment type="caution">
    <text evidence="6">The sequence shown here is derived from an EMBL/GenBank/DDBJ whole genome shotgun (WGS) entry which is preliminary data.</text>
</comment>
<dbReference type="PANTHER" id="PTHR36438:SF1">
    <property type="entry name" value="IRON-SULFUR CLUSTER REPAIR PROTEIN YTFE"/>
    <property type="match status" value="1"/>
</dbReference>
<sequence>METINFDTKTVGEIVAHNPKAASVFRKLNIDFCCGGNKSFTEECKKKKQNPAEIWEEIELLSKTGDKSLDFNNLKLDFLIDYIYNVHHQFLYKNLPEIRYFVEKVYTKHKDKYAYLTELATVYKILEEDLLSHLPKEENVIFPYGKSLVTASEEHAHVSPPFFRTVKNPISMMNSEHEEAGELLFRLREITNNYTPPEDACNSHIVMLSKLEELDSDLTQHVHLENNILFPKLTALEKTILKN</sequence>
<evidence type="ECO:0000313" key="7">
    <source>
        <dbReference type="Proteomes" id="UP001236569"/>
    </source>
</evidence>
<proteinExistence type="predicted"/>
<evidence type="ECO:0000313" key="6">
    <source>
        <dbReference type="EMBL" id="MDI9866956.1"/>
    </source>
</evidence>
<evidence type="ECO:0000256" key="2">
    <source>
        <dbReference type="ARBA" id="ARBA00022490"/>
    </source>
</evidence>
<dbReference type="InterPro" id="IPR019903">
    <property type="entry name" value="RIC_family"/>
</dbReference>
<evidence type="ECO:0000256" key="3">
    <source>
        <dbReference type="ARBA" id="ARBA00022723"/>
    </source>
</evidence>
<evidence type="ECO:0000256" key="1">
    <source>
        <dbReference type="ARBA" id="ARBA00004496"/>
    </source>
</evidence>
<gene>
    <name evidence="6" type="primary">ric</name>
    <name evidence="6" type="ORF">QM480_21635</name>
</gene>
<evidence type="ECO:0000259" key="5">
    <source>
        <dbReference type="Pfam" id="PF01814"/>
    </source>
</evidence>
<dbReference type="InterPro" id="IPR012312">
    <property type="entry name" value="Hemerythrin-like"/>
</dbReference>
<comment type="subcellular location">
    <subcellularLocation>
        <location evidence="1">Cytoplasm</location>
    </subcellularLocation>
</comment>
<keyword evidence="7" id="KW-1185">Reference proteome</keyword>
<keyword evidence="2" id="KW-0963">Cytoplasm</keyword>
<feature type="domain" description="Hemerythrin-like" evidence="5">
    <location>
        <begin position="86"/>
        <end position="233"/>
    </location>
</feature>